<gene>
    <name evidence="2" type="ORF">Cgig2_031341</name>
</gene>
<dbReference type="OrthoDB" id="1300094at2759"/>
<protein>
    <submittedName>
        <fullName evidence="2">Uncharacterized protein</fullName>
    </submittedName>
</protein>
<name>A0A9Q1K8F0_9CARY</name>
<organism evidence="2 3">
    <name type="scientific">Carnegiea gigantea</name>
    <dbReference type="NCBI Taxonomy" id="171969"/>
    <lineage>
        <taxon>Eukaryota</taxon>
        <taxon>Viridiplantae</taxon>
        <taxon>Streptophyta</taxon>
        <taxon>Embryophyta</taxon>
        <taxon>Tracheophyta</taxon>
        <taxon>Spermatophyta</taxon>
        <taxon>Magnoliopsida</taxon>
        <taxon>eudicotyledons</taxon>
        <taxon>Gunneridae</taxon>
        <taxon>Pentapetalae</taxon>
        <taxon>Caryophyllales</taxon>
        <taxon>Cactineae</taxon>
        <taxon>Cactaceae</taxon>
        <taxon>Cactoideae</taxon>
        <taxon>Echinocereeae</taxon>
        <taxon>Carnegiea</taxon>
    </lineage>
</organism>
<accession>A0A9Q1K8F0</accession>
<keyword evidence="3" id="KW-1185">Reference proteome</keyword>
<dbReference type="AlphaFoldDB" id="A0A9Q1K8F0"/>
<dbReference type="EMBL" id="JAKOGI010000249">
    <property type="protein sequence ID" value="KAJ8438592.1"/>
    <property type="molecule type" value="Genomic_DNA"/>
</dbReference>
<dbReference type="PANTHER" id="PTHR33499:SF40">
    <property type="entry name" value="TRANSPOSASE-ASSOCIATED DOMAIN-CONTAINING PROTEIN"/>
    <property type="match status" value="1"/>
</dbReference>
<proteinExistence type="predicted"/>
<evidence type="ECO:0000256" key="1">
    <source>
        <dbReference type="SAM" id="MobiDB-lite"/>
    </source>
</evidence>
<evidence type="ECO:0000313" key="3">
    <source>
        <dbReference type="Proteomes" id="UP001153076"/>
    </source>
</evidence>
<comment type="caution">
    <text evidence="2">The sequence shown here is derived from an EMBL/GenBank/DDBJ whole genome shotgun (WGS) entry which is preliminary data.</text>
</comment>
<feature type="region of interest" description="Disordered" evidence="1">
    <location>
        <begin position="239"/>
        <end position="260"/>
    </location>
</feature>
<evidence type="ECO:0000313" key="2">
    <source>
        <dbReference type="EMBL" id="KAJ8438592.1"/>
    </source>
</evidence>
<reference evidence="2" key="1">
    <citation type="submission" date="2022-04" db="EMBL/GenBank/DDBJ databases">
        <title>Carnegiea gigantea Genome sequencing and assembly v2.</title>
        <authorList>
            <person name="Copetti D."/>
            <person name="Sanderson M.J."/>
            <person name="Burquez A."/>
            <person name="Wojciechowski M.F."/>
        </authorList>
    </citation>
    <scope>NUCLEOTIDE SEQUENCE</scope>
    <source>
        <strain evidence="2">SGP5-SGP5p</strain>
        <tissue evidence="2">Aerial part</tissue>
    </source>
</reference>
<dbReference type="PANTHER" id="PTHR33499">
    <property type="entry name" value="OS12G0282400 PROTEIN-RELATED"/>
    <property type="match status" value="1"/>
</dbReference>
<sequence>MEVEENKINDEIDAMLMEKFQMFNDLCMGEVGLDSSRSIEFEKEANDEAKKLYRCKNSNEHQYSAKTIEDHLIAYEILPSYTFWCHHGQTVGENQLESESLGFHNGNKDEFNEMEAEENKIDDEIDAILMEKFQMFNDLCMGEVGLDSSRSIEFEKEANDEAKKLYRLFEDLQQPLYEGCKASKLPTVVKLLHNALILMTFLLSSREIYAAEFVEKYNQTRGVTKKAKSATHVTLQPLSQMDKGDTSSPTMKRKRNPNARPRGINLVKEVARLKDGEKLGVEFYNNGVVSDNSKSFSKHLGKLIRDRTMCPIRVHSWDEIQPEYLETMWVAVLIEKCFGTQDHNHVVCFGHGVTAKDVWGPQSSKVDLMVEIQEKNQQIN</sequence>
<dbReference type="Proteomes" id="UP001153076">
    <property type="component" value="Unassembled WGS sequence"/>
</dbReference>